<dbReference type="Proteomes" id="UP000195787">
    <property type="component" value="Unassembled WGS sequence"/>
</dbReference>
<keyword evidence="5" id="KW-1185">Reference proteome</keyword>
<dbReference type="Pfam" id="PF07508">
    <property type="entry name" value="Recombinase"/>
    <property type="match status" value="1"/>
</dbReference>
<evidence type="ECO:0000256" key="1">
    <source>
        <dbReference type="SAM" id="MobiDB-lite"/>
    </source>
</evidence>
<evidence type="ECO:0000259" key="2">
    <source>
        <dbReference type="PROSITE" id="PS51736"/>
    </source>
</evidence>
<dbReference type="RefSeq" id="WP_200810115.1">
    <property type="nucleotide sequence ID" value="NZ_FUHU01000046.1"/>
</dbReference>
<sequence length="492" mass="53780">MNGTTTNNSDMEQIVVYLRISEDRTGAEAGVDRQRQDCLDLCARLGVDEPVVFMDNDISAYGNKKRPGYLELLERVKLGPSRIVAWHVDRLYRKPRELEDLIDLVESHPIRIETVKGGAFDLNAHEGRLMARQLVAIASYESGHKADRIRRANRQKAERGEWHGAPKYGYGLGGVLIPEEAAVIREMADRFLAGQSIRQIAVWLNRDGGPIPPSKGKSRLNIWHASTVRSILCSARISGQRAYDPDAPRGGEKPGGRAIMGPGNWEAIITPEETERIRAVFANPDRRVGRSAKSLLAGIISCGKCGNTLVTGGWRSGQTAPSKQHFYRCLPLPGRPERGGLSASAAGVEAVVTEAIIRRLAATTLPDESPGDDGGVSRAMEQITAARQRMEDMARDYGAGILTRAELHAAKTAAGHTIIEAERLLGRTSKSAALKGIPIGDEPALRAAWEEQWSIPQKRAIIAALVDTLIIKPLPRGGARFRPERVEITFKA</sequence>
<dbReference type="InterPro" id="IPR050639">
    <property type="entry name" value="SSR_resolvase"/>
</dbReference>
<feature type="domain" description="Recombinase" evidence="3">
    <location>
        <begin position="165"/>
        <end position="287"/>
    </location>
</feature>
<name>A0A1R4GKQ6_9MICO</name>
<dbReference type="GeneID" id="303174083"/>
<feature type="domain" description="Resolvase/invertase-type recombinase catalytic" evidence="2">
    <location>
        <begin position="13"/>
        <end position="160"/>
    </location>
</feature>
<dbReference type="GO" id="GO:0000150">
    <property type="term" value="F:DNA strand exchange activity"/>
    <property type="evidence" value="ECO:0007669"/>
    <property type="project" value="InterPro"/>
</dbReference>
<dbReference type="GO" id="GO:0003677">
    <property type="term" value="F:DNA binding"/>
    <property type="evidence" value="ECO:0007669"/>
    <property type="project" value="InterPro"/>
</dbReference>
<evidence type="ECO:0000259" key="3">
    <source>
        <dbReference type="PROSITE" id="PS51737"/>
    </source>
</evidence>
<dbReference type="Pfam" id="PF00239">
    <property type="entry name" value="Resolvase"/>
    <property type="match status" value="1"/>
</dbReference>
<dbReference type="PROSITE" id="PS51736">
    <property type="entry name" value="RECOMBINASES_3"/>
    <property type="match status" value="1"/>
</dbReference>
<evidence type="ECO:0000313" key="5">
    <source>
        <dbReference type="Proteomes" id="UP000195787"/>
    </source>
</evidence>
<dbReference type="InterPro" id="IPR006119">
    <property type="entry name" value="Resolv_N"/>
</dbReference>
<feature type="region of interest" description="Disordered" evidence="1">
    <location>
        <begin position="242"/>
        <end position="263"/>
    </location>
</feature>
<dbReference type="Gene3D" id="3.90.1750.20">
    <property type="entry name" value="Putative Large Serine Recombinase, Chain B, Domain 2"/>
    <property type="match status" value="1"/>
</dbReference>
<dbReference type="InterPro" id="IPR011109">
    <property type="entry name" value="DNA_bind_recombinase_dom"/>
</dbReference>
<dbReference type="PANTHER" id="PTHR30461">
    <property type="entry name" value="DNA-INVERTASE FROM LAMBDOID PROPHAGE"/>
    <property type="match status" value="1"/>
</dbReference>
<protein>
    <submittedName>
        <fullName evidence="4">Probable phiRv1 integrase</fullName>
    </submittedName>
</protein>
<dbReference type="CDD" id="cd00338">
    <property type="entry name" value="Ser_Recombinase"/>
    <property type="match status" value="1"/>
</dbReference>
<dbReference type="InterPro" id="IPR038109">
    <property type="entry name" value="DNA_bind_recomb_sf"/>
</dbReference>
<dbReference type="EMBL" id="FUHU01000046">
    <property type="protein sequence ID" value="SJM68766.1"/>
    <property type="molecule type" value="Genomic_DNA"/>
</dbReference>
<dbReference type="SUPFAM" id="SSF53041">
    <property type="entry name" value="Resolvase-like"/>
    <property type="match status" value="1"/>
</dbReference>
<accession>A0A1R4GKQ6</accession>
<organism evidence="4 5">
    <name type="scientific">Agrococcus casei LMG 22410</name>
    <dbReference type="NCBI Taxonomy" id="1255656"/>
    <lineage>
        <taxon>Bacteria</taxon>
        <taxon>Bacillati</taxon>
        <taxon>Actinomycetota</taxon>
        <taxon>Actinomycetes</taxon>
        <taxon>Micrococcales</taxon>
        <taxon>Microbacteriaceae</taxon>
        <taxon>Agrococcus</taxon>
    </lineage>
</organism>
<evidence type="ECO:0000313" key="4">
    <source>
        <dbReference type="EMBL" id="SJM68766.1"/>
    </source>
</evidence>
<dbReference type="AlphaFoldDB" id="A0A1R4GKQ6"/>
<dbReference type="PANTHER" id="PTHR30461:SF23">
    <property type="entry name" value="DNA RECOMBINASE-RELATED"/>
    <property type="match status" value="1"/>
</dbReference>
<dbReference type="SMART" id="SM00857">
    <property type="entry name" value="Resolvase"/>
    <property type="match status" value="1"/>
</dbReference>
<proteinExistence type="predicted"/>
<dbReference type="Gene3D" id="3.40.50.1390">
    <property type="entry name" value="Resolvase, N-terminal catalytic domain"/>
    <property type="match status" value="1"/>
</dbReference>
<reference evidence="4 5" key="1">
    <citation type="submission" date="2017-02" db="EMBL/GenBank/DDBJ databases">
        <authorList>
            <person name="Peterson S.W."/>
        </authorList>
    </citation>
    <scope>NUCLEOTIDE SEQUENCE [LARGE SCALE GENOMIC DNA]</scope>
    <source>
        <strain evidence="4 5">LMG 22410</strain>
    </source>
</reference>
<feature type="compositionally biased region" description="Basic and acidic residues" evidence="1">
    <location>
        <begin position="243"/>
        <end position="255"/>
    </location>
</feature>
<dbReference type="InterPro" id="IPR036162">
    <property type="entry name" value="Resolvase-like_N_sf"/>
</dbReference>
<dbReference type="PROSITE" id="PS51737">
    <property type="entry name" value="RECOMBINASE_DNA_BIND"/>
    <property type="match status" value="1"/>
</dbReference>
<gene>
    <name evidence="4" type="ORF">CZ674_12765</name>
</gene>